<protein>
    <submittedName>
        <fullName evidence="4">Concanavalin A-like lectin/glucanase</fullName>
    </submittedName>
</protein>
<dbReference type="EMBL" id="LLXH01000054">
    <property type="protein sequence ID" value="PKC74395.1"/>
    <property type="molecule type" value="Genomic_DNA"/>
</dbReference>
<evidence type="ECO:0000313" key="7">
    <source>
        <dbReference type="Proteomes" id="UP000232722"/>
    </source>
</evidence>
<evidence type="ECO:0000256" key="1">
    <source>
        <dbReference type="SAM" id="MobiDB-lite"/>
    </source>
</evidence>
<name>A0A2I1E5A9_9GLOM</name>
<reference evidence="4 7" key="1">
    <citation type="submission" date="2016-04" db="EMBL/GenBank/DDBJ databases">
        <title>Genome analyses suggest a sexual origin of heterokaryosis in a supposedly ancient asexual fungus.</title>
        <authorList>
            <person name="Ropars J."/>
            <person name="Sedzielewska K."/>
            <person name="Noel J."/>
            <person name="Charron P."/>
            <person name="Farinelli L."/>
            <person name="Marton T."/>
            <person name="Kruger M."/>
            <person name="Pelin A."/>
            <person name="Brachmann A."/>
            <person name="Corradi N."/>
        </authorList>
    </citation>
    <scope>NUCLEOTIDE SEQUENCE [LARGE SCALE GENOMIC DNA]</scope>
    <source>
        <strain evidence="4 7">A5</strain>
    </source>
</reference>
<reference evidence="3" key="5">
    <citation type="submission" date="2020-05" db="EMBL/GenBank/DDBJ databases">
        <authorList>
            <person name="Rincon C."/>
            <person name="Sanders R I."/>
            <person name="Robbins C."/>
            <person name="Chaturvedi A."/>
        </authorList>
    </citation>
    <scope>NUCLEOTIDE SEQUENCE</scope>
    <source>
        <strain evidence="3">CHB12</strain>
    </source>
</reference>
<gene>
    <name evidence="3" type="ORF">CHRIB12_LOCUS17192</name>
    <name evidence="5" type="ORF">RhiirA1_388186</name>
    <name evidence="4" type="ORF">RhiirA5_457259</name>
</gene>
<accession>A0A2I1E5A9</accession>
<evidence type="ECO:0000313" key="4">
    <source>
        <dbReference type="EMBL" id="PKC17371.1"/>
    </source>
</evidence>
<dbReference type="EMBL" id="CAGKOT010000043">
    <property type="protein sequence ID" value="CAB5380682.1"/>
    <property type="molecule type" value="Genomic_DNA"/>
</dbReference>
<feature type="region of interest" description="Disordered" evidence="1">
    <location>
        <begin position="235"/>
        <end position="260"/>
    </location>
</feature>
<dbReference type="SUPFAM" id="SSF49899">
    <property type="entry name" value="Concanavalin A-like lectins/glucanases"/>
    <property type="match status" value="1"/>
</dbReference>
<sequence length="260" mass="28961">MLTVNENKIIQHNELPEVTNEVSVSLWLNIKMRDISWSCVFHKGGQDLVRTPSLWLTPAKSAPHVRFSLNDNSNAGIDSVGSGLLLNKWYHLAYTLSDPEKRSDFYIDGKWVGFQSIQPTEQIVFNDAPLYIGNDTFYNGITGLISNFRYFNWRLSADEVIKDFSNNSSIISPGSPMQPITTTTSDPSTQLKTETNNTAIMAGIGIGASLVTILLAIAGLYIFKLYRKKQQHGKYGPEVTEESSGHEVISTGKVRSIKKN</sequence>
<feature type="transmembrane region" description="Helical" evidence="2">
    <location>
        <begin position="199"/>
        <end position="223"/>
    </location>
</feature>
<reference evidence="4 7" key="2">
    <citation type="submission" date="2017-09" db="EMBL/GenBank/DDBJ databases">
        <title>Extensive intraspecific genome diversity in a model arbuscular mycorrhizal fungus.</title>
        <authorList>
            <person name="Chen E.C."/>
            <person name="Morin E."/>
            <person name="Beaudet D."/>
            <person name="Noel J."/>
            <person name="Ndikumana S."/>
            <person name="Charron P."/>
            <person name="St-Onge C."/>
            <person name="Giorgi J."/>
            <person name="Grigoriev I.V."/>
            <person name="Roux C."/>
            <person name="Martin F.M."/>
            <person name="Corradi N."/>
        </authorList>
    </citation>
    <scope>NUCLEOTIDE SEQUENCE [LARGE SCALE GENOMIC DNA]</scope>
    <source>
        <strain evidence="4 7">A5</strain>
    </source>
</reference>
<evidence type="ECO:0000313" key="5">
    <source>
        <dbReference type="EMBL" id="PKC74395.1"/>
    </source>
</evidence>
<dbReference type="Proteomes" id="UP000684084">
    <property type="component" value="Unassembled WGS sequence"/>
</dbReference>
<dbReference type="AlphaFoldDB" id="A0A2I1E5A9"/>
<dbReference type="VEuPathDB" id="FungiDB:RhiirFUN_014304"/>
<dbReference type="VEuPathDB" id="FungiDB:FUN_012832"/>
<evidence type="ECO:0000313" key="3">
    <source>
        <dbReference type="EMBL" id="CAB5380682.1"/>
    </source>
</evidence>
<dbReference type="VEuPathDB" id="FungiDB:RhiirA1_388186"/>
<reference evidence="5 6" key="3">
    <citation type="submission" date="2017-10" db="EMBL/GenBank/DDBJ databases">
        <title>Extensive intraspecific genome diversity in a model arbuscular mycorrhizal fungus.</title>
        <authorList>
            <person name="Chen E.C.H."/>
            <person name="Morin E."/>
            <person name="Baudet D."/>
            <person name="Noel J."/>
            <person name="Ndikumana S."/>
            <person name="Charron P."/>
            <person name="St-Onge C."/>
            <person name="Giorgi J."/>
            <person name="Grigoriev I.V."/>
            <person name="Roux C."/>
            <person name="Martin F.M."/>
            <person name="Corradi N."/>
        </authorList>
    </citation>
    <scope>NUCLEOTIDE SEQUENCE [LARGE SCALE GENOMIC DNA]</scope>
    <source>
        <strain evidence="5 6">A1</strain>
    </source>
</reference>
<dbReference type="GO" id="GO:0030246">
    <property type="term" value="F:carbohydrate binding"/>
    <property type="evidence" value="ECO:0007669"/>
    <property type="project" value="UniProtKB-KW"/>
</dbReference>
<reference evidence="5 6" key="4">
    <citation type="submission" date="2017-10" db="EMBL/GenBank/DDBJ databases">
        <title>Genome analyses suggest a sexual origin of heterokaryosis in a supposedly ancient asexual fungus.</title>
        <authorList>
            <person name="Corradi N."/>
            <person name="Sedzielewska K."/>
            <person name="Noel J."/>
            <person name="Charron P."/>
            <person name="Farinelli L."/>
            <person name="Marton T."/>
            <person name="Kruger M."/>
            <person name="Pelin A."/>
            <person name="Brachmann A."/>
            <person name="Corradi N."/>
        </authorList>
    </citation>
    <scope>NUCLEOTIDE SEQUENCE [LARGE SCALE GENOMIC DNA]</scope>
    <source>
        <strain evidence="5 6">A1</strain>
    </source>
</reference>
<dbReference type="EMBL" id="LLXJ01000017">
    <property type="protein sequence ID" value="PKC17371.1"/>
    <property type="molecule type" value="Genomic_DNA"/>
</dbReference>
<dbReference type="PANTHER" id="PTHR42535:SF2">
    <property type="entry name" value="CHROMOSOME UNDETERMINED SCAFFOLD_146, WHOLE GENOME SHOTGUN SEQUENCE"/>
    <property type="match status" value="1"/>
</dbReference>
<dbReference type="OrthoDB" id="2321210at2759"/>
<keyword evidence="2" id="KW-0812">Transmembrane</keyword>
<dbReference type="PANTHER" id="PTHR42535">
    <property type="entry name" value="OOKINETE PROTEIN, PUTATIVE-RELATED"/>
    <property type="match status" value="1"/>
</dbReference>
<dbReference type="Gene3D" id="2.60.120.200">
    <property type="match status" value="1"/>
</dbReference>
<dbReference type="Pfam" id="PF13385">
    <property type="entry name" value="Laminin_G_3"/>
    <property type="match status" value="1"/>
</dbReference>
<organism evidence="4 7">
    <name type="scientific">Rhizophagus irregularis</name>
    <dbReference type="NCBI Taxonomy" id="588596"/>
    <lineage>
        <taxon>Eukaryota</taxon>
        <taxon>Fungi</taxon>
        <taxon>Fungi incertae sedis</taxon>
        <taxon>Mucoromycota</taxon>
        <taxon>Glomeromycotina</taxon>
        <taxon>Glomeromycetes</taxon>
        <taxon>Glomerales</taxon>
        <taxon>Glomeraceae</taxon>
        <taxon>Rhizophagus</taxon>
    </lineage>
</organism>
<evidence type="ECO:0000313" key="6">
    <source>
        <dbReference type="Proteomes" id="UP000232688"/>
    </source>
</evidence>
<comment type="caution">
    <text evidence="4">The sequence shown here is derived from an EMBL/GenBank/DDBJ whole genome shotgun (WGS) entry which is preliminary data.</text>
</comment>
<dbReference type="Proteomes" id="UP000232688">
    <property type="component" value="Unassembled WGS sequence"/>
</dbReference>
<dbReference type="Proteomes" id="UP000232722">
    <property type="component" value="Unassembled WGS sequence"/>
</dbReference>
<dbReference type="InterPro" id="IPR013320">
    <property type="entry name" value="ConA-like_dom_sf"/>
</dbReference>
<proteinExistence type="predicted"/>
<keyword evidence="2" id="KW-1133">Transmembrane helix</keyword>
<keyword evidence="2" id="KW-0472">Membrane</keyword>
<keyword evidence="4" id="KW-0430">Lectin</keyword>
<evidence type="ECO:0000256" key="2">
    <source>
        <dbReference type="SAM" id="Phobius"/>
    </source>
</evidence>